<protein>
    <submittedName>
        <fullName evidence="9">Transporter</fullName>
    </submittedName>
</protein>
<evidence type="ECO:0000313" key="10">
    <source>
        <dbReference type="Proteomes" id="UP000252558"/>
    </source>
</evidence>
<sequence length="474" mass="51624">MQSLKKTALASLLAVISSQTYAAGFQLNEHSANGLGRAYAGEGAIAENAAVLARNPAAMTLFDKAQLSVAATYINPEVDITGHTTNHYGELYNGAAAGVNAAVPGADLAMVQTEFDAKQRDIAPDAVVPAIYYIRPIDEQWFFGFGVFSNFGLSTDYDSQSNTSEFADKAEVTTININPNLAYRINDEWSIGGGINLVYADAEIGSTTPEYMNGYVAPINDYNQIAEQIGAPTLLPVPGSATTLRMSGDDWAYGWNIGLLWQLPAGTRVALSYRSEVELELDGHAESDLSAALNDKGTLDLDLPAITELAIHQPINGQWSLQASAVYTQWGSFDKLEAKLDNLDEPVHIKDEYWDHAWRLAAGVTYLATPAWTLRAGYAYDETPVDAKHRTLSIPDTDRQWFTLGTSYQWDEAVSFDLGYAYLYGRKVDVSEEFGLTTTNPNTGAPIHIPVSSYQGQLNSADAHILSAQLNYQF</sequence>
<organism evidence="9 10">
    <name type="scientific">Corallincola holothuriorum</name>
    <dbReference type="NCBI Taxonomy" id="2282215"/>
    <lineage>
        <taxon>Bacteria</taxon>
        <taxon>Pseudomonadati</taxon>
        <taxon>Pseudomonadota</taxon>
        <taxon>Gammaproteobacteria</taxon>
        <taxon>Alteromonadales</taxon>
        <taxon>Psychromonadaceae</taxon>
        <taxon>Corallincola</taxon>
    </lineage>
</organism>
<feature type="signal peptide" evidence="8">
    <location>
        <begin position="1"/>
        <end position="22"/>
    </location>
</feature>
<keyword evidence="10" id="KW-1185">Reference proteome</keyword>
<evidence type="ECO:0000256" key="4">
    <source>
        <dbReference type="ARBA" id="ARBA00022692"/>
    </source>
</evidence>
<dbReference type="AlphaFoldDB" id="A0A368NG55"/>
<keyword evidence="6" id="KW-0472">Membrane</keyword>
<proteinExistence type="inferred from homology"/>
<keyword evidence="3" id="KW-1134">Transmembrane beta strand</keyword>
<evidence type="ECO:0000256" key="3">
    <source>
        <dbReference type="ARBA" id="ARBA00022452"/>
    </source>
</evidence>
<feature type="chain" id="PRO_5016727711" evidence="8">
    <location>
        <begin position="23"/>
        <end position="474"/>
    </location>
</feature>
<dbReference type="Proteomes" id="UP000252558">
    <property type="component" value="Unassembled WGS sequence"/>
</dbReference>
<accession>A0A368NG55</accession>
<dbReference type="OrthoDB" id="19849at2"/>
<evidence type="ECO:0000256" key="5">
    <source>
        <dbReference type="ARBA" id="ARBA00022729"/>
    </source>
</evidence>
<keyword evidence="5 8" id="KW-0732">Signal</keyword>
<comment type="similarity">
    <text evidence="2">Belongs to the OmpP1/FadL family.</text>
</comment>
<dbReference type="GO" id="GO:0009279">
    <property type="term" value="C:cell outer membrane"/>
    <property type="evidence" value="ECO:0007669"/>
    <property type="project" value="UniProtKB-SubCell"/>
</dbReference>
<comment type="subcellular location">
    <subcellularLocation>
        <location evidence="1">Cell outer membrane</location>
        <topology evidence="1">Multi-pass membrane protein</topology>
    </subcellularLocation>
</comment>
<reference evidence="9 10" key="1">
    <citation type="submission" date="2018-07" db="EMBL/GenBank/DDBJ databases">
        <title>Corallincola holothuriorum sp. nov., a new facultative anaerobe isolated from sea cucumber Apostichopus japonicus.</title>
        <authorList>
            <person name="Xia H."/>
        </authorList>
    </citation>
    <scope>NUCLEOTIDE SEQUENCE [LARGE SCALE GENOMIC DNA]</scope>
    <source>
        <strain evidence="9 10">C4</strain>
    </source>
</reference>
<evidence type="ECO:0000256" key="6">
    <source>
        <dbReference type="ARBA" id="ARBA00023136"/>
    </source>
</evidence>
<dbReference type="InterPro" id="IPR005017">
    <property type="entry name" value="OMPP1/FadL/TodX"/>
</dbReference>
<comment type="caution">
    <text evidence="9">The sequence shown here is derived from an EMBL/GenBank/DDBJ whole genome shotgun (WGS) entry which is preliminary data.</text>
</comment>
<dbReference type="SUPFAM" id="SSF56935">
    <property type="entry name" value="Porins"/>
    <property type="match status" value="1"/>
</dbReference>
<dbReference type="Pfam" id="PF03349">
    <property type="entry name" value="Toluene_X"/>
    <property type="match status" value="1"/>
</dbReference>
<dbReference type="GO" id="GO:0015483">
    <property type="term" value="F:long-chain fatty acid transporting porin activity"/>
    <property type="evidence" value="ECO:0007669"/>
    <property type="project" value="TreeGrafter"/>
</dbReference>
<evidence type="ECO:0000313" key="9">
    <source>
        <dbReference type="EMBL" id="RCU48893.1"/>
    </source>
</evidence>
<keyword evidence="4" id="KW-0812">Transmembrane</keyword>
<dbReference type="EMBL" id="QPID01000008">
    <property type="protein sequence ID" value="RCU48893.1"/>
    <property type="molecule type" value="Genomic_DNA"/>
</dbReference>
<evidence type="ECO:0000256" key="1">
    <source>
        <dbReference type="ARBA" id="ARBA00004571"/>
    </source>
</evidence>
<dbReference type="Gene3D" id="2.40.160.60">
    <property type="entry name" value="Outer membrane protein transport protein (OMPP1/FadL/TodX)"/>
    <property type="match status" value="1"/>
</dbReference>
<evidence type="ECO:0000256" key="7">
    <source>
        <dbReference type="ARBA" id="ARBA00023237"/>
    </source>
</evidence>
<name>A0A368NG55_9GAMM</name>
<keyword evidence="7" id="KW-0998">Cell outer membrane</keyword>
<dbReference type="RefSeq" id="WP_114339017.1">
    <property type="nucleotide sequence ID" value="NZ_QPID01000008.1"/>
</dbReference>
<gene>
    <name evidence="9" type="ORF">DU002_14025</name>
</gene>
<evidence type="ECO:0000256" key="8">
    <source>
        <dbReference type="SAM" id="SignalP"/>
    </source>
</evidence>
<evidence type="ECO:0000256" key="2">
    <source>
        <dbReference type="ARBA" id="ARBA00008163"/>
    </source>
</evidence>
<dbReference type="PANTHER" id="PTHR35093">
    <property type="entry name" value="OUTER MEMBRANE PROTEIN NMB0088-RELATED"/>
    <property type="match status" value="1"/>
</dbReference>
<dbReference type="PANTHER" id="PTHR35093:SF8">
    <property type="entry name" value="OUTER MEMBRANE PROTEIN NMB0088-RELATED"/>
    <property type="match status" value="1"/>
</dbReference>